<evidence type="ECO:0000313" key="1">
    <source>
        <dbReference type="EMBL" id="MBI0313322.1"/>
    </source>
</evidence>
<keyword evidence="2" id="KW-1185">Reference proteome</keyword>
<evidence type="ECO:0000313" key="2">
    <source>
        <dbReference type="Proteomes" id="UP000638849"/>
    </source>
</evidence>
<organism evidence="1 2">
    <name type="scientific">Streptomyces javensis</name>
    <dbReference type="NCBI Taxonomy" id="114698"/>
    <lineage>
        <taxon>Bacteria</taxon>
        <taxon>Bacillati</taxon>
        <taxon>Actinomycetota</taxon>
        <taxon>Actinomycetes</taxon>
        <taxon>Kitasatosporales</taxon>
        <taxon>Streptomycetaceae</taxon>
        <taxon>Streptomyces</taxon>
        <taxon>Streptomyces violaceusniger group</taxon>
    </lineage>
</organism>
<proteinExistence type="predicted"/>
<accession>A0ABS0R7E4</accession>
<dbReference type="Proteomes" id="UP000638849">
    <property type="component" value="Unassembled WGS sequence"/>
</dbReference>
<sequence length="186" mass="20479">MELVVETMGATLEALAAAAPGWLILHTSLGWWDRYERRASNCRLPRTEATRDALARTVGQDGRHLLAAAYAAHAPGWIREVPAVQVLRQVNENGIYLMEIGARHPGGPITRPRTRWPRRLSGLPLAPRTCPAVGRCGRPLLTCVNRPSSKGAGAAIRSAGNAPDSRRLRQWTMRWFNSFGILVPSM</sequence>
<reference evidence="1 2" key="1">
    <citation type="submission" date="2020-12" db="EMBL/GenBank/DDBJ databases">
        <authorList>
            <person name="Kusuma A.B."/>
            <person name="Nouioui I."/>
            <person name="Goodfellow M."/>
        </authorList>
    </citation>
    <scope>NUCLEOTIDE SEQUENCE [LARGE SCALE GENOMIC DNA]</scope>
    <source>
        <strain evidence="1 2">DSM 41764</strain>
    </source>
</reference>
<comment type="caution">
    <text evidence="1">The sequence shown here is derived from an EMBL/GenBank/DDBJ whole genome shotgun (WGS) entry which is preliminary data.</text>
</comment>
<dbReference type="EMBL" id="JAEEAQ010000066">
    <property type="protein sequence ID" value="MBI0313322.1"/>
    <property type="molecule type" value="Genomic_DNA"/>
</dbReference>
<name>A0ABS0R7E4_9ACTN</name>
<protein>
    <submittedName>
        <fullName evidence="1">Uncharacterized protein</fullName>
    </submittedName>
</protein>
<gene>
    <name evidence="1" type="ORF">JBF12_10020</name>
</gene>
<dbReference type="RefSeq" id="WP_198276484.1">
    <property type="nucleotide sequence ID" value="NZ_JAEEAQ010000066.1"/>
</dbReference>